<dbReference type="SUPFAM" id="SSF52218">
    <property type="entry name" value="Flavoproteins"/>
    <property type="match status" value="1"/>
</dbReference>
<gene>
    <name evidence="2" type="ORF">GCM10017790_46860</name>
</gene>
<accession>A0ABQ3LSN2</accession>
<organism evidence="2 3">
    <name type="scientific">Amycolatopsis oliviviridis</name>
    <dbReference type="NCBI Taxonomy" id="1471590"/>
    <lineage>
        <taxon>Bacteria</taxon>
        <taxon>Bacillati</taxon>
        <taxon>Actinomycetota</taxon>
        <taxon>Actinomycetes</taxon>
        <taxon>Pseudonocardiales</taxon>
        <taxon>Pseudonocardiaceae</taxon>
        <taxon>Amycolatopsis</taxon>
    </lineage>
</organism>
<keyword evidence="3" id="KW-1185">Reference proteome</keyword>
<evidence type="ECO:0000313" key="3">
    <source>
        <dbReference type="Proteomes" id="UP000635387"/>
    </source>
</evidence>
<dbReference type="Gene3D" id="3.40.50.360">
    <property type="match status" value="1"/>
</dbReference>
<dbReference type="Proteomes" id="UP000635387">
    <property type="component" value="Unassembled WGS sequence"/>
</dbReference>
<dbReference type="RefSeq" id="WP_191256600.1">
    <property type="nucleotide sequence ID" value="NZ_BNAY01000005.1"/>
</dbReference>
<dbReference type="InterPro" id="IPR050712">
    <property type="entry name" value="NAD(P)H-dep_reductase"/>
</dbReference>
<proteinExistence type="predicted"/>
<protein>
    <submittedName>
        <fullName evidence="2">FMN reductase</fullName>
    </submittedName>
</protein>
<dbReference type="InterPro" id="IPR029039">
    <property type="entry name" value="Flavoprotein-like_sf"/>
</dbReference>
<name>A0ABQ3LSN2_9PSEU</name>
<evidence type="ECO:0000259" key="1">
    <source>
        <dbReference type="Pfam" id="PF03358"/>
    </source>
</evidence>
<dbReference type="InterPro" id="IPR005025">
    <property type="entry name" value="FMN_Rdtase-like_dom"/>
</dbReference>
<dbReference type="EMBL" id="BNAY01000005">
    <property type="protein sequence ID" value="GHH23633.1"/>
    <property type="molecule type" value="Genomic_DNA"/>
</dbReference>
<evidence type="ECO:0000313" key="2">
    <source>
        <dbReference type="EMBL" id="GHH23633.1"/>
    </source>
</evidence>
<sequence>MTSTNAVHVLGIGGSLREGSQSERALRIALGGAAEAGVTTELIPGPELVLPFYDTALAERHERAVRLVEAIRRADGIIVVSPGYHGALSGLVKNALDYVEDLRDDDRPYLDGRAVGLAAVAFGWQAAVTTLDQLRTITHALRGWATPLGGSINSAETKFDEAGGASDEKSVRTLRLIGSQVAEFALSRAGHQ</sequence>
<feature type="domain" description="NADPH-dependent FMN reductase-like" evidence="1">
    <location>
        <begin position="8"/>
        <end position="147"/>
    </location>
</feature>
<comment type="caution">
    <text evidence="2">The sequence shown here is derived from an EMBL/GenBank/DDBJ whole genome shotgun (WGS) entry which is preliminary data.</text>
</comment>
<reference evidence="3" key="1">
    <citation type="journal article" date="2019" name="Int. J. Syst. Evol. Microbiol.">
        <title>The Global Catalogue of Microorganisms (GCM) 10K type strain sequencing project: providing services to taxonomists for standard genome sequencing and annotation.</title>
        <authorList>
            <consortium name="The Broad Institute Genomics Platform"/>
            <consortium name="The Broad Institute Genome Sequencing Center for Infectious Disease"/>
            <person name="Wu L."/>
            <person name="Ma J."/>
        </authorList>
    </citation>
    <scope>NUCLEOTIDE SEQUENCE [LARGE SCALE GENOMIC DNA]</scope>
    <source>
        <strain evidence="3">CGMCC 4.7683</strain>
    </source>
</reference>
<dbReference type="PANTHER" id="PTHR30543:SF21">
    <property type="entry name" value="NAD(P)H-DEPENDENT FMN REDUCTASE LOT6"/>
    <property type="match status" value="1"/>
</dbReference>
<dbReference type="Pfam" id="PF03358">
    <property type="entry name" value="FMN_red"/>
    <property type="match status" value="1"/>
</dbReference>
<dbReference type="PANTHER" id="PTHR30543">
    <property type="entry name" value="CHROMATE REDUCTASE"/>
    <property type="match status" value="1"/>
</dbReference>